<comment type="caution">
    <text evidence="10">The sequence shown here is derived from an EMBL/GenBank/DDBJ whole genome shotgun (WGS) entry which is preliminary data.</text>
</comment>
<dbReference type="InterPro" id="IPR012334">
    <property type="entry name" value="Pectin_lyas_fold"/>
</dbReference>
<gene>
    <name evidence="10" type="ORF">FKG95_11470</name>
</gene>
<dbReference type="InterPro" id="IPR052052">
    <property type="entry name" value="Polysaccharide_Lyase_9"/>
</dbReference>
<evidence type="ECO:0000256" key="9">
    <source>
        <dbReference type="SAM" id="MobiDB-lite"/>
    </source>
</evidence>
<keyword evidence="6" id="KW-0106">Calcium</keyword>
<dbReference type="PANTHER" id="PTHR40088">
    <property type="entry name" value="PECTATE LYASE (EUROFUNG)"/>
    <property type="match status" value="1"/>
</dbReference>
<evidence type="ECO:0000256" key="8">
    <source>
        <dbReference type="ARBA" id="ARBA00038263"/>
    </source>
</evidence>
<dbReference type="PANTHER" id="PTHR40088:SF1">
    <property type="entry name" value="PECTATE LYASE PEL9"/>
    <property type="match status" value="1"/>
</dbReference>
<evidence type="ECO:0000313" key="11">
    <source>
        <dbReference type="Proteomes" id="UP000315252"/>
    </source>
</evidence>
<proteinExistence type="inferred from homology"/>
<dbReference type="InterPro" id="IPR011050">
    <property type="entry name" value="Pectin_lyase_fold/virulence"/>
</dbReference>
<comment type="cofactor">
    <cofactor evidence="1">
        <name>Ca(2+)</name>
        <dbReference type="ChEBI" id="CHEBI:29108"/>
    </cofactor>
</comment>
<dbReference type="GO" id="GO:0046872">
    <property type="term" value="F:metal ion binding"/>
    <property type="evidence" value="ECO:0007669"/>
    <property type="project" value="UniProtKB-KW"/>
</dbReference>
<comment type="subcellular location">
    <subcellularLocation>
        <location evidence="2">Secreted</location>
    </subcellularLocation>
</comment>
<evidence type="ECO:0000256" key="5">
    <source>
        <dbReference type="ARBA" id="ARBA00022729"/>
    </source>
</evidence>
<dbReference type="AlphaFoldDB" id="A0A545TU70"/>
<dbReference type="EMBL" id="VHSH01000003">
    <property type="protein sequence ID" value="TQV80763.1"/>
    <property type="molecule type" value="Genomic_DNA"/>
</dbReference>
<keyword evidence="11" id="KW-1185">Reference proteome</keyword>
<evidence type="ECO:0000313" key="10">
    <source>
        <dbReference type="EMBL" id="TQV80763.1"/>
    </source>
</evidence>
<reference evidence="10 11" key="1">
    <citation type="submission" date="2019-06" db="EMBL/GenBank/DDBJ databases">
        <title>Whole genome sequence for Rhodospirillaceae sp. R148.</title>
        <authorList>
            <person name="Wang G."/>
        </authorList>
    </citation>
    <scope>NUCLEOTIDE SEQUENCE [LARGE SCALE GENOMIC DNA]</scope>
    <source>
        <strain evidence="10 11">R148</strain>
    </source>
</reference>
<organism evidence="10 11">
    <name type="scientific">Denitrobaculum tricleocarpae</name>
    <dbReference type="NCBI Taxonomy" id="2591009"/>
    <lineage>
        <taxon>Bacteria</taxon>
        <taxon>Pseudomonadati</taxon>
        <taxon>Pseudomonadota</taxon>
        <taxon>Alphaproteobacteria</taxon>
        <taxon>Rhodospirillales</taxon>
        <taxon>Rhodospirillaceae</taxon>
        <taxon>Denitrobaculum</taxon>
    </lineage>
</organism>
<dbReference type="SUPFAM" id="SSF51126">
    <property type="entry name" value="Pectin lyase-like"/>
    <property type="match status" value="1"/>
</dbReference>
<dbReference type="RefSeq" id="WP_142896477.1">
    <property type="nucleotide sequence ID" value="NZ_ML660054.1"/>
</dbReference>
<dbReference type="GO" id="GO:0005576">
    <property type="term" value="C:extracellular region"/>
    <property type="evidence" value="ECO:0007669"/>
    <property type="project" value="UniProtKB-SubCell"/>
</dbReference>
<feature type="region of interest" description="Disordered" evidence="9">
    <location>
        <begin position="149"/>
        <end position="169"/>
    </location>
</feature>
<sequence>MQLSVGYAQQADGASAPVLASKPGEILLEPSTYRSIAVRWPVVGDGNQTARITVSYREAAVDEWTEGYPLFRPMPERMSADNLVPGGWLFAGSVVDLKPASDYLVRLTLTDDDGVTIDGGSSTELVREIQVATRAEPGEVRASRTLYVMPGDETGGDGSSERPFQSLQSAEANARPGDLFILKPGLYSVAGHRITQSGEAGKPIVYRGEEGAILDGAGAEVLLNANGTAHRWFEGLVFQNADRLLSVDQASHLVVRRNRFNFTQYGVTSRWATYGESQYNAVLDNVFQGVTTWPRSRGIEETYGVELTGSGHVVAHNLFRNVGDAVHNGDRGRLSASDIYGNEIITCTDDGVETDYSDTNVRVFRNRITNCFAGITGQPVHGGPVYIYRNVIYNTQYAPFKLHNHTSGMLLFHNTSVRAGIPFNIQPGRETVSNVVTRNNIFVGTKSPALRSTGRMIENDFDSDGYAWGIGAGDFAVWNDTRYRSLEDAKASKRLYRTKGAFSLYNHRTFVDGFLPPAKYQNEYDAADNLPRLRPDSQAVDKGEFVPNFSDGFSGKAPDLGCCDLAQGLPEYGPRPRN</sequence>
<accession>A0A545TU70</accession>
<dbReference type="OrthoDB" id="7296523at2"/>
<dbReference type="GO" id="GO:0016837">
    <property type="term" value="F:carbon-oxygen lyase activity, acting on polysaccharides"/>
    <property type="evidence" value="ECO:0007669"/>
    <property type="project" value="TreeGrafter"/>
</dbReference>
<keyword evidence="5" id="KW-0732">Signal</keyword>
<evidence type="ECO:0000256" key="3">
    <source>
        <dbReference type="ARBA" id="ARBA00022525"/>
    </source>
</evidence>
<name>A0A545TU70_9PROT</name>
<keyword evidence="3" id="KW-0964">Secreted</keyword>
<evidence type="ECO:0000256" key="1">
    <source>
        <dbReference type="ARBA" id="ARBA00001913"/>
    </source>
</evidence>
<evidence type="ECO:0000256" key="7">
    <source>
        <dbReference type="ARBA" id="ARBA00023239"/>
    </source>
</evidence>
<evidence type="ECO:0000256" key="4">
    <source>
        <dbReference type="ARBA" id="ARBA00022723"/>
    </source>
</evidence>
<comment type="similarity">
    <text evidence="8">Belongs to the polysaccharide lyase 9 family.</text>
</comment>
<protein>
    <submittedName>
        <fullName evidence="10">Uncharacterized protein</fullName>
    </submittedName>
</protein>
<keyword evidence="4" id="KW-0479">Metal-binding</keyword>
<dbReference type="Proteomes" id="UP000315252">
    <property type="component" value="Unassembled WGS sequence"/>
</dbReference>
<evidence type="ECO:0000256" key="6">
    <source>
        <dbReference type="ARBA" id="ARBA00022837"/>
    </source>
</evidence>
<evidence type="ECO:0000256" key="2">
    <source>
        <dbReference type="ARBA" id="ARBA00004613"/>
    </source>
</evidence>
<dbReference type="Gene3D" id="2.160.20.10">
    <property type="entry name" value="Single-stranded right-handed beta-helix, Pectin lyase-like"/>
    <property type="match status" value="1"/>
</dbReference>
<keyword evidence="7" id="KW-0456">Lyase</keyword>